<feature type="compositionally biased region" description="Low complexity" evidence="1">
    <location>
        <begin position="386"/>
        <end position="415"/>
    </location>
</feature>
<name>A0A1X0CJN7_9MYCO</name>
<protein>
    <recommendedName>
        <fullName evidence="4">Secretion protein EspK</fullName>
    </recommendedName>
</protein>
<dbReference type="AlphaFoldDB" id="A0A1X0CJN7"/>
<evidence type="ECO:0000256" key="1">
    <source>
        <dbReference type="SAM" id="MobiDB-lite"/>
    </source>
</evidence>
<dbReference type="Proteomes" id="UP000192772">
    <property type="component" value="Unassembled WGS sequence"/>
</dbReference>
<feature type="compositionally biased region" description="Pro residues" evidence="1">
    <location>
        <begin position="416"/>
        <end position="427"/>
    </location>
</feature>
<feature type="compositionally biased region" description="Low complexity" evidence="1">
    <location>
        <begin position="428"/>
        <end position="439"/>
    </location>
</feature>
<evidence type="ECO:0008006" key="4">
    <source>
        <dbReference type="Google" id="ProtNLM"/>
    </source>
</evidence>
<evidence type="ECO:0000313" key="3">
    <source>
        <dbReference type="Proteomes" id="UP000192772"/>
    </source>
</evidence>
<accession>A0A1X0CJN7</accession>
<sequence>MTAAPAWPDVDENLLRKCAEAFDAVSQSLGAQLESATHERSQMFSGVGIWSGKGAAAASIALDKRIADLAIVKERIDAAAILFSDSVTAVVDAKNQIMSNVGAANKVLDWIRNHPDIPGEAKEAAIQSGISAIRAENIEAVASGACVISAELSAHSEKPDPTDSRQFFSNQTDPSIAPVSFNDAEAVGGPFGIGDVPNVAPPPISSNSAEGSPAPNDVRDSIPAPLAVKPSANISENSRAPDAVQHPAVGPSSGERPAPNVSPTPGGTTSPGFPGTPGSPSAPRISAPASPLTGTPGPSVSAPSTPGTPSTANPAAAAANQAQISELQRSMVDAAAKTAAQTPIPPPQATPSSMGAAPAAQPLAAPPVPDAPTSTTTPTPPPAPTSPAGASVGVTAPAPVTPAPGSGAAPGGAVPLGPPPTPPPAAPATPATAGPSVAPAAAAAGSSTVGAPAPVPVSAARAQREAIAAATLRRPSATDPVQVAHRIAAALNVGINDIGFFWITGLAKDGTIVVANNYGLGYIPEGVNLPDPVKMASADESIPATIRGTWATYPILALHGWAQHHNTELRAVIATEDQFKGFDPGAPKIVLRPDDIPQSGEMKGRRRLQVIAADAATRLAAISGGGLSDVLPPAPTDTEAPQDQRAELWFEVFRPLLSNAPDRGQVQLAAFVTYAEHAQELALHDAHIATDEASQRAAIADWIYWQHLSVLSADAIAASASV</sequence>
<feature type="compositionally biased region" description="Basic and acidic residues" evidence="1">
    <location>
        <begin position="154"/>
        <end position="163"/>
    </location>
</feature>
<gene>
    <name evidence="2" type="ORF">BST23_23360</name>
</gene>
<proteinExistence type="predicted"/>
<dbReference type="STRING" id="81858.BST23_23360"/>
<feature type="compositionally biased region" description="Low complexity" evidence="1">
    <location>
        <begin position="263"/>
        <end position="319"/>
    </location>
</feature>
<dbReference type="EMBL" id="MVHP01000038">
    <property type="protein sequence ID" value="ORA60189.1"/>
    <property type="molecule type" value="Genomic_DNA"/>
</dbReference>
<comment type="caution">
    <text evidence="2">The sequence shown here is derived from an EMBL/GenBank/DDBJ whole genome shotgun (WGS) entry which is preliminary data.</text>
</comment>
<evidence type="ECO:0000313" key="2">
    <source>
        <dbReference type="EMBL" id="ORA60189.1"/>
    </source>
</evidence>
<organism evidence="2 3">
    <name type="scientific">Mycolicibacterium elephantis</name>
    <dbReference type="NCBI Taxonomy" id="81858"/>
    <lineage>
        <taxon>Bacteria</taxon>
        <taxon>Bacillati</taxon>
        <taxon>Actinomycetota</taxon>
        <taxon>Actinomycetes</taxon>
        <taxon>Mycobacteriales</taxon>
        <taxon>Mycobacteriaceae</taxon>
        <taxon>Mycolicibacterium</taxon>
    </lineage>
</organism>
<feature type="compositionally biased region" description="Polar residues" evidence="1">
    <location>
        <begin position="164"/>
        <end position="174"/>
    </location>
</feature>
<reference evidence="2 3" key="1">
    <citation type="submission" date="2017-02" db="EMBL/GenBank/DDBJ databases">
        <title>The new phylogeny of genus Mycobacterium.</title>
        <authorList>
            <person name="Tortoli E."/>
            <person name="Trovato A."/>
            <person name="Cirillo D.M."/>
        </authorList>
    </citation>
    <scope>NUCLEOTIDE SEQUENCE [LARGE SCALE GENOMIC DNA]</scope>
    <source>
        <strain evidence="2 3">FI-09383</strain>
    </source>
</reference>
<feature type="region of interest" description="Disordered" evidence="1">
    <location>
        <begin position="154"/>
        <end position="439"/>
    </location>
</feature>